<protein>
    <recommendedName>
        <fullName evidence="3">Lipoprotein</fullName>
    </recommendedName>
</protein>
<proteinExistence type="predicted"/>
<name>A0A7W6DWJ8_9RHOB</name>
<dbReference type="RefSeq" id="WP_183969417.1">
    <property type="nucleotide sequence ID" value="NZ_BAABBZ010000055.1"/>
</dbReference>
<evidence type="ECO:0000313" key="2">
    <source>
        <dbReference type="Proteomes" id="UP000541426"/>
    </source>
</evidence>
<reference evidence="1 2" key="1">
    <citation type="submission" date="2020-08" db="EMBL/GenBank/DDBJ databases">
        <title>Genomic Encyclopedia of Type Strains, Phase IV (KMG-IV): sequencing the most valuable type-strain genomes for metagenomic binning, comparative biology and taxonomic classification.</title>
        <authorList>
            <person name="Goeker M."/>
        </authorList>
    </citation>
    <scope>NUCLEOTIDE SEQUENCE [LARGE SCALE GENOMIC DNA]</scope>
    <source>
        <strain evidence="1 2">DSM 102235</strain>
    </source>
</reference>
<evidence type="ECO:0000313" key="1">
    <source>
        <dbReference type="EMBL" id="MBB3987960.1"/>
    </source>
</evidence>
<comment type="caution">
    <text evidence="1">The sequence shown here is derived from an EMBL/GenBank/DDBJ whole genome shotgun (WGS) entry which is preliminary data.</text>
</comment>
<sequence>MRLPFFLPIALAALTACQSGDQPMTARSKDDGVAQKLALGISAAEAEVALGMEAGFERNPQNYDESCSSYAYGDFGDGPRYVHARFRDGALVQRSDGHRGLCTYGSLIGG</sequence>
<keyword evidence="2" id="KW-1185">Reference proteome</keyword>
<organism evidence="1 2">
    <name type="scientific">Sagittula marina</name>
    <dbReference type="NCBI Taxonomy" id="943940"/>
    <lineage>
        <taxon>Bacteria</taxon>
        <taxon>Pseudomonadati</taxon>
        <taxon>Pseudomonadota</taxon>
        <taxon>Alphaproteobacteria</taxon>
        <taxon>Rhodobacterales</taxon>
        <taxon>Roseobacteraceae</taxon>
        <taxon>Sagittula</taxon>
    </lineage>
</organism>
<dbReference type="EMBL" id="JACIEJ010000014">
    <property type="protein sequence ID" value="MBB3987960.1"/>
    <property type="molecule type" value="Genomic_DNA"/>
</dbReference>
<dbReference type="Proteomes" id="UP000541426">
    <property type="component" value="Unassembled WGS sequence"/>
</dbReference>
<dbReference type="AlphaFoldDB" id="A0A7W6DWJ8"/>
<gene>
    <name evidence="1" type="ORF">GGQ68_004314</name>
</gene>
<dbReference type="PROSITE" id="PS51257">
    <property type="entry name" value="PROKAR_LIPOPROTEIN"/>
    <property type="match status" value="1"/>
</dbReference>
<accession>A0A7W6DWJ8</accession>
<evidence type="ECO:0008006" key="3">
    <source>
        <dbReference type="Google" id="ProtNLM"/>
    </source>
</evidence>